<keyword evidence="1" id="KW-0472">Membrane</keyword>
<keyword evidence="1" id="KW-1133">Transmembrane helix</keyword>
<organism evidence="2">
    <name type="scientific">Triatoma infestans</name>
    <name type="common">Assassin bug</name>
    <dbReference type="NCBI Taxonomy" id="30076"/>
    <lineage>
        <taxon>Eukaryota</taxon>
        <taxon>Metazoa</taxon>
        <taxon>Ecdysozoa</taxon>
        <taxon>Arthropoda</taxon>
        <taxon>Hexapoda</taxon>
        <taxon>Insecta</taxon>
        <taxon>Pterygota</taxon>
        <taxon>Neoptera</taxon>
        <taxon>Paraneoptera</taxon>
        <taxon>Hemiptera</taxon>
        <taxon>Heteroptera</taxon>
        <taxon>Panheteroptera</taxon>
        <taxon>Cimicomorpha</taxon>
        <taxon>Reduviidae</taxon>
        <taxon>Triatominae</taxon>
        <taxon>Triatoma</taxon>
    </lineage>
</organism>
<accession>A0A023EZP5</accession>
<feature type="transmembrane region" description="Helical" evidence="1">
    <location>
        <begin position="7"/>
        <end position="26"/>
    </location>
</feature>
<reference evidence="2" key="1">
    <citation type="journal article" date="2014" name="PLoS Negl. Trop. Dis.">
        <title>An updated insight into the Sialotranscriptome of Triatoma infestans: developmental stage and geographic variations.</title>
        <authorList>
            <person name="Schwarz A."/>
            <person name="Medrano-Mercado N."/>
            <person name="Schaub G.A."/>
            <person name="Struchiner C.J."/>
            <person name="Bargues M.D."/>
            <person name="Levy M.Z."/>
            <person name="Ribeiro J.M."/>
        </authorList>
    </citation>
    <scope>NUCLEOTIDE SEQUENCE</scope>
    <source>
        <strain evidence="2">Chile</strain>
        <tissue evidence="2">Salivary glands</tissue>
    </source>
</reference>
<keyword evidence="1" id="KW-0812">Transmembrane</keyword>
<name>A0A023EZP5_TRIIF</name>
<protein>
    <submittedName>
        <fullName evidence="2">Putative secreted protein</fullName>
    </submittedName>
</protein>
<sequence length="69" mass="8166">MDYGTKFVLLSLFLMLTFLFAAFINLCHHCLRSTTFFGSVIRSYYSFLRDLTKSENAFCLVIDRNQFYN</sequence>
<dbReference type="EMBL" id="GBBI01004451">
    <property type="protein sequence ID" value="JAC14261.1"/>
    <property type="molecule type" value="mRNA"/>
</dbReference>
<proteinExistence type="evidence at transcript level"/>
<feature type="non-terminal residue" evidence="2">
    <location>
        <position position="69"/>
    </location>
</feature>
<dbReference type="AlphaFoldDB" id="A0A023EZP5"/>
<evidence type="ECO:0000256" key="1">
    <source>
        <dbReference type="SAM" id="Phobius"/>
    </source>
</evidence>
<evidence type="ECO:0000313" key="2">
    <source>
        <dbReference type="EMBL" id="JAC14261.1"/>
    </source>
</evidence>